<accession>A0A0F6WA50</accession>
<dbReference type="RefSeq" id="WP_053238213.1">
    <property type="nucleotide sequence ID" value="NZ_CP011125.1"/>
</dbReference>
<evidence type="ECO:0000256" key="3">
    <source>
        <dbReference type="ARBA" id="ARBA00022989"/>
    </source>
</evidence>
<reference evidence="6 7" key="1">
    <citation type="submission" date="2015-03" db="EMBL/GenBank/DDBJ databases">
        <title>Genome assembly of Sandaracinus amylolyticus DSM 53668.</title>
        <authorList>
            <person name="Sharma G."/>
            <person name="Subramanian S."/>
        </authorList>
    </citation>
    <scope>NUCLEOTIDE SEQUENCE [LARGE SCALE GENOMIC DNA]</scope>
    <source>
        <strain evidence="6 7">DSM 53668</strain>
    </source>
</reference>
<dbReference type="Proteomes" id="UP000034883">
    <property type="component" value="Chromosome"/>
</dbReference>
<dbReference type="PANTHER" id="PTHR12265:SF30">
    <property type="entry name" value="TRANSMEMBRANE PROTEIN 53"/>
    <property type="match status" value="1"/>
</dbReference>
<sequence length="250" mass="28498">MARAAFRELIVGWHGSRERQLRVLAKHDESKHGADVLTHVPRTFRAMSFPEGWAREGQRLAERLERAHAARPMPLVIHAFSNAGFWTTAALLDRLSPALRDAHRATVIDSAPGFPPHIEARFTARYATRAMLPALLARFGLRASHTHPLVGPPFAAFLYAWHHVAPKQVRFMESSLARLRDAHRERPLMVVWGGRDELVPARFVEAFVRDCEAHGVPLERLFFQEGDHVRHLVAHRREYFAARDAFLARV</sequence>
<dbReference type="GO" id="GO:0012505">
    <property type="term" value="C:endomembrane system"/>
    <property type="evidence" value="ECO:0007669"/>
    <property type="project" value="UniProtKB-SubCell"/>
</dbReference>
<comment type="subcellular location">
    <subcellularLocation>
        <location evidence="5">Endomembrane system</location>
        <topology evidence="5">Single-pass membrane protein</topology>
    </subcellularLocation>
</comment>
<evidence type="ECO:0000256" key="2">
    <source>
        <dbReference type="ARBA" id="ARBA00022692"/>
    </source>
</evidence>
<evidence type="ECO:0000256" key="5">
    <source>
        <dbReference type="ARBA" id="ARBA00037847"/>
    </source>
</evidence>
<dbReference type="InterPro" id="IPR008547">
    <property type="entry name" value="DUF829_TMEM53"/>
</dbReference>
<proteinExistence type="inferred from homology"/>
<keyword evidence="2" id="KW-0812">Transmembrane</keyword>
<dbReference type="STRING" id="927083.DB32_008486"/>
<evidence type="ECO:0000256" key="1">
    <source>
        <dbReference type="ARBA" id="ARBA00007387"/>
    </source>
</evidence>
<keyword evidence="4" id="KW-0472">Membrane</keyword>
<evidence type="ECO:0000313" key="7">
    <source>
        <dbReference type="Proteomes" id="UP000034883"/>
    </source>
</evidence>
<dbReference type="EMBL" id="CP011125">
    <property type="protein sequence ID" value="AKF11337.1"/>
    <property type="molecule type" value="Genomic_DNA"/>
</dbReference>
<dbReference type="PANTHER" id="PTHR12265">
    <property type="entry name" value="TRANSMEMBRANE PROTEIN 53"/>
    <property type="match status" value="1"/>
</dbReference>
<evidence type="ECO:0000313" key="6">
    <source>
        <dbReference type="EMBL" id="AKF11337.1"/>
    </source>
</evidence>
<dbReference type="AlphaFoldDB" id="A0A0F6WA50"/>
<keyword evidence="3" id="KW-1133">Transmembrane helix</keyword>
<comment type="similarity">
    <text evidence="1">Belongs to the TMEM53 family.</text>
</comment>
<dbReference type="KEGG" id="samy:DB32_008486"/>
<keyword evidence="7" id="KW-1185">Reference proteome</keyword>
<evidence type="ECO:0008006" key="8">
    <source>
        <dbReference type="Google" id="ProtNLM"/>
    </source>
</evidence>
<evidence type="ECO:0000256" key="4">
    <source>
        <dbReference type="ARBA" id="ARBA00023136"/>
    </source>
</evidence>
<dbReference type="InterPro" id="IPR029058">
    <property type="entry name" value="AB_hydrolase_fold"/>
</dbReference>
<dbReference type="SUPFAM" id="SSF53474">
    <property type="entry name" value="alpha/beta-Hydrolases"/>
    <property type="match status" value="1"/>
</dbReference>
<dbReference type="Pfam" id="PF05705">
    <property type="entry name" value="DUF829"/>
    <property type="match status" value="1"/>
</dbReference>
<organism evidence="6 7">
    <name type="scientific">Sandaracinus amylolyticus</name>
    <dbReference type="NCBI Taxonomy" id="927083"/>
    <lineage>
        <taxon>Bacteria</taxon>
        <taxon>Pseudomonadati</taxon>
        <taxon>Myxococcota</taxon>
        <taxon>Polyangia</taxon>
        <taxon>Polyangiales</taxon>
        <taxon>Sandaracinaceae</taxon>
        <taxon>Sandaracinus</taxon>
    </lineage>
</organism>
<name>A0A0F6WA50_9BACT</name>
<gene>
    <name evidence="6" type="ORF">DB32_008486</name>
</gene>
<protein>
    <recommendedName>
        <fullName evidence="8">Alpha/beta hydrolase</fullName>
    </recommendedName>
</protein>
<dbReference type="Gene3D" id="3.40.50.1820">
    <property type="entry name" value="alpha/beta hydrolase"/>
    <property type="match status" value="1"/>
</dbReference>